<evidence type="ECO:0000256" key="4">
    <source>
        <dbReference type="ARBA" id="ARBA00022692"/>
    </source>
</evidence>
<dbReference type="EMBL" id="VBSN01000016">
    <property type="protein sequence ID" value="KAA6441393.1"/>
    <property type="molecule type" value="Genomic_DNA"/>
</dbReference>
<dbReference type="Gene3D" id="2.170.130.10">
    <property type="entry name" value="TonB-dependent receptor, plug domain"/>
    <property type="match status" value="1"/>
</dbReference>
<keyword evidence="10" id="KW-0732">Signal</keyword>
<dbReference type="SUPFAM" id="SSF56935">
    <property type="entry name" value="Porins"/>
    <property type="match status" value="1"/>
</dbReference>
<dbReference type="InterPro" id="IPR008969">
    <property type="entry name" value="CarboxyPept-like_regulatory"/>
</dbReference>
<dbReference type="Pfam" id="PF13715">
    <property type="entry name" value="CarbopepD_reg_2"/>
    <property type="match status" value="1"/>
</dbReference>
<proteinExistence type="inferred from homology"/>
<reference evidence="13 14" key="1">
    <citation type="submission" date="2019-05" db="EMBL/GenBank/DDBJ databases">
        <authorList>
            <person name="Qu J.-H."/>
        </authorList>
    </citation>
    <scope>NUCLEOTIDE SEQUENCE [LARGE SCALE GENOMIC DNA]</scope>
    <source>
        <strain evidence="13 14">NS28</strain>
    </source>
</reference>
<keyword evidence="4 8" id="KW-0812">Transmembrane</keyword>
<keyword evidence="2 8" id="KW-0813">Transport</keyword>
<keyword evidence="13" id="KW-0675">Receptor</keyword>
<feature type="signal peptide" evidence="10">
    <location>
        <begin position="1"/>
        <end position="25"/>
    </location>
</feature>
<dbReference type="AlphaFoldDB" id="A0A5M8R3M0"/>
<dbReference type="NCBIfam" id="TIGR04056">
    <property type="entry name" value="OMP_RagA_SusC"/>
    <property type="match status" value="1"/>
</dbReference>
<dbReference type="RefSeq" id="WP_139010534.1">
    <property type="nucleotide sequence ID" value="NZ_VBSN01000016.1"/>
</dbReference>
<dbReference type="InterPro" id="IPR000531">
    <property type="entry name" value="Beta-barrel_TonB"/>
</dbReference>
<dbReference type="InterPro" id="IPR023996">
    <property type="entry name" value="TonB-dep_OMP_SusC/RagA"/>
</dbReference>
<dbReference type="Gene3D" id="2.60.40.1120">
    <property type="entry name" value="Carboxypeptidase-like, regulatory domain"/>
    <property type="match status" value="1"/>
</dbReference>
<sequence length="1033" mass="113001">MKTMQKLRRSNCCASLYALMKNSLAQIIFSVAFAGFTYAGHEGINWEMQRKASETVFSGNQEVLPVQVTGKVTDENNAGLPGVSVVLKGTQKGTTTDSEGMFKLDVPDESAVLVMSFVGYVTQEITVGSQSNISVSLVPENTALKELVVVGYGTQKKINLTGAVATVGAEQVANRPVTNMSSALQGMLPGVTVVQRSGQPGRDTGEIRVRGVGSMNNASPMVVVDGLISSMENLNPNDIESISVLKDASAGAIYGSRAANGVILVTTKRGKTGKPVVSYNAYVGVQKPTNLPDYLGSYEYGKLLNEGLVNEGQQPRFTEAELEKFRNGSDPANYPDTDWLDLLYKGSGIQQSHNLSVSGGSDASRYLLSFGYLDQKGLIKNTDNDRYNVRFNLDSKISERLSVGLTSSFIRQGISEPSAIATGQGLNFSIVYANRIPPTVPNKYPDGSWMRYLDGNPNAWIENGGSIKDQISNGMGNAFAELILFKGLKLRGSAGADFYFNDKKTHLKDLTYGDGSYQGPNSIRDDNFRNSRITLQAFLTYEKSFGSHNLNVLLGTSRETYNYRENGIYRRNLPSNDLTDVNAGSTEGMTASGLSYESKLGSYFGRVNYDYQGKYLLEASVRYDGSSKFATDKRWGVFPSFSAGWRISEEAFLKNVQVVSDLKLRGSYGSVGNNNINDYLYIPTVALGVNYPFNGGINAGAAQQVAANPNLQWEKSTTFDIGADLALFSNKLSLTADYYNRYTDNILVAVPVSSIYGLPAPTVNAGAMRNKGVELVIGHANRMGDFSYNVSFNVGINRNNVEKYANPAKTKRIQAEGYPWNAFFGYEAVGFYQTDEQVQTLPKVVGAPVQKGDLIFKDQNNDGVINGNDRVDLGSDIPKTTYGLNLNARFKNFDLVILGQGAADVKQYLQDQVQFAFVNGYKAQTKHLDRWTPETPDARFPKTHVSQWHNYAISSFSVVNANYLRLKNLQIGYSISPKVLQAIKVSSLRVYLSGQNLLTFTKLDSGFDPESAENAQFGYPNVKVYTAGLNINF</sequence>
<accession>A0A5M8R3M0</accession>
<gene>
    <name evidence="13" type="ORF">FEM33_02460</name>
</gene>
<dbReference type="InterPro" id="IPR037066">
    <property type="entry name" value="Plug_dom_sf"/>
</dbReference>
<keyword evidence="14" id="KW-1185">Reference proteome</keyword>
<keyword evidence="7 8" id="KW-0998">Cell outer membrane</keyword>
<evidence type="ECO:0000259" key="11">
    <source>
        <dbReference type="Pfam" id="PF00593"/>
    </source>
</evidence>
<evidence type="ECO:0000256" key="7">
    <source>
        <dbReference type="ARBA" id="ARBA00023237"/>
    </source>
</evidence>
<dbReference type="PROSITE" id="PS52016">
    <property type="entry name" value="TONB_DEPENDENT_REC_3"/>
    <property type="match status" value="1"/>
</dbReference>
<dbReference type="Pfam" id="PF07715">
    <property type="entry name" value="Plug"/>
    <property type="match status" value="1"/>
</dbReference>
<evidence type="ECO:0000256" key="1">
    <source>
        <dbReference type="ARBA" id="ARBA00004571"/>
    </source>
</evidence>
<evidence type="ECO:0000256" key="8">
    <source>
        <dbReference type="PROSITE-ProRule" id="PRU01360"/>
    </source>
</evidence>
<keyword evidence="3 8" id="KW-1134">Transmembrane beta strand</keyword>
<evidence type="ECO:0000256" key="6">
    <source>
        <dbReference type="ARBA" id="ARBA00023136"/>
    </source>
</evidence>
<comment type="subcellular location">
    <subcellularLocation>
        <location evidence="1 8">Cell outer membrane</location>
        <topology evidence="1 8">Multi-pass membrane protein</topology>
    </subcellularLocation>
</comment>
<dbReference type="InterPro" id="IPR036942">
    <property type="entry name" value="Beta-barrel_TonB_sf"/>
</dbReference>
<dbReference type="FunFam" id="2.170.130.10:FF:000003">
    <property type="entry name" value="SusC/RagA family TonB-linked outer membrane protein"/>
    <property type="match status" value="1"/>
</dbReference>
<evidence type="ECO:0000256" key="2">
    <source>
        <dbReference type="ARBA" id="ARBA00022448"/>
    </source>
</evidence>
<feature type="domain" description="TonB-dependent receptor-like beta-barrel" evidence="11">
    <location>
        <begin position="451"/>
        <end position="997"/>
    </location>
</feature>
<keyword evidence="5 9" id="KW-0798">TonB box</keyword>
<comment type="caution">
    <text evidence="13">The sequence shown here is derived from an EMBL/GenBank/DDBJ whole genome shotgun (WGS) entry which is preliminary data.</text>
</comment>
<keyword evidence="6 8" id="KW-0472">Membrane</keyword>
<evidence type="ECO:0000256" key="3">
    <source>
        <dbReference type="ARBA" id="ARBA00022452"/>
    </source>
</evidence>
<evidence type="ECO:0000256" key="5">
    <source>
        <dbReference type="ARBA" id="ARBA00023077"/>
    </source>
</evidence>
<feature type="chain" id="PRO_5024364263" evidence="10">
    <location>
        <begin position="26"/>
        <end position="1033"/>
    </location>
</feature>
<dbReference type="InterPro" id="IPR023997">
    <property type="entry name" value="TonB-dep_OMP_SusC/RagA_CS"/>
</dbReference>
<dbReference type="Pfam" id="PF00593">
    <property type="entry name" value="TonB_dep_Rec_b-barrel"/>
    <property type="match status" value="1"/>
</dbReference>
<dbReference type="GO" id="GO:0009279">
    <property type="term" value="C:cell outer membrane"/>
    <property type="evidence" value="ECO:0007669"/>
    <property type="project" value="UniProtKB-SubCell"/>
</dbReference>
<dbReference type="Gene3D" id="2.40.170.20">
    <property type="entry name" value="TonB-dependent receptor, beta-barrel domain"/>
    <property type="match status" value="1"/>
</dbReference>
<dbReference type="Proteomes" id="UP000323994">
    <property type="component" value="Unassembled WGS sequence"/>
</dbReference>
<dbReference type="InterPro" id="IPR039426">
    <property type="entry name" value="TonB-dep_rcpt-like"/>
</dbReference>
<dbReference type="NCBIfam" id="TIGR04057">
    <property type="entry name" value="SusC_RagA_signa"/>
    <property type="match status" value="1"/>
</dbReference>
<organism evidence="13 14">
    <name type="scientific">Dyadobacter flavalbus</name>
    <dbReference type="NCBI Taxonomy" id="2579942"/>
    <lineage>
        <taxon>Bacteria</taxon>
        <taxon>Pseudomonadati</taxon>
        <taxon>Bacteroidota</taxon>
        <taxon>Cytophagia</taxon>
        <taxon>Cytophagales</taxon>
        <taxon>Spirosomataceae</taxon>
        <taxon>Dyadobacter</taxon>
    </lineage>
</organism>
<evidence type="ECO:0000256" key="9">
    <source>
        <dbReference type="RuleBase" id="RU003357"/>
    </source>
</evidence>
<feature type="domain" description="TonB-dependent receptor plug" evidence="12">
    <location>
        <begin position="157"/>
        <end position="262"/>
    </location>
</feature>
<comment type="similarity">
    <text evidence="8 9">Belongs to the TonB-dependent receptor family.</text>
</comment>
<evidence type="ECO:0000313" key="14">
    <source>
        <dbReference type="Proteomes" id="UP000323994"/>
    </source>
</evidence>
<evidence type="ECO:0000259" key="12">
    <source>
        <dbReference type="Pfam" id="PF07715"/>
    </source>
</evidence>
<protein>
    <submittedName>
        <fullName evidence="13">TonB-dependent receptor</fullName>
    </submittedName>
</protein>
<evidence type="ECO:0000256" key="10">
    <source>
        <dbReference type="SAM" id="SignalP"/>
    </source>
</evidence>
<name>A0A5M8R3M0_9BACT</name>
<dbReference type="SUPFAM" id="SSF49464">
    <property type="entry name" value="Carboxypeptidase regulatory domain-like"/>
    <property type="match status" value="1"/>
</dbReference>
<dbReference type="InterPro" id="IPR012910">
    <property type="entry name" value="Plug_dom"/>
</dbReference>
<evidence type="ECO:0000313" key="13">
    <source>
        <dbReference type="EMBL" id="KAA6441393.1"/>
    </source>
</evidence>